<dbReference type="PATRIC" id="fig|1604004.4.peg.375"/>
<dbReference type="InterPro" id="IPR008571">
    <property type="entry name" value="HerA-like"/>
</dbReference>
<dbReference type="KEGG" id="hsf:HLASA_0355"/>
<evidence type="ECO:0000313" key="9">
    <source>
        <dbReference type="Proteomes" id="UP000060390"/>
    </source>
</evidence>
<evidence type="ECO:0000256" key="4">
    <source>
        <dbReference type="ARBA" id="ARBA00048988"/>
    </source>
</evidence>
<reference evidence="7 10" key="1">
    <citation type="journal article" date="2015" name="ISME J.">
        <title>Elemental sulfur and acetate can support life of a novel strictly anaerobic haloarchaeon.</title>
        <authorList>
            <person name="Sorokin D.Y."/>
            <person name="Kublanov I.V."/>
            <person name="Gavrilov S.N."/>
            <person name="Rojo D."/>
            <person name="Roman P."/>
            <person name="Golyshin P.N."/>
            <person name="Slepak V.Z."/>
            <person name="Smedile F."/>
            <person name="Ferrer M."/>
            <person name="Messina E."/>
            <person name="La Cono V."/>
            <person name="Yakimov M.M."/>
        </authorList>
    </citation>
    <scope>NUCLEOTIDE SEQUENCE [LARGE SCALE GENOMIC DNA]</scope>
    <source>
        <strain evidence="7 10">HSR2</strain>
    </source>
</reference>
<organism evidence="7 10">
    <name type="scientific">Halanaeroarchaeum sulfurireducens</name>
    <dbReference type="NCBI Taxonomy" id="1604004"/>
    <lineage>
        <taxon>Archaea</taxon>
        <taxon>Methanobacteriati</taxon>
        <taxon>Methanobacteriota</taxon>
        <taxon>Stenosarchaea group</taxon>
        <taxon>Halobacteria</taxon>
        <taxon>Halobacteriales</taxon>
        <taxon>Halobacteriaceae</taxon>
        <taxon>Halanaeroarchaeum</taxon>
    </lineage>
</organism>
<accession>A0A0F7P811</accession>
<reference evidence="8 9" key="3">
    <citation type="journal article" date="2016" name="Stand. Genomic Sci.">
        <title>Complete genome sequence of 'Halanaeroarchaeum sulfurireducens' M27-SA2, a sulfur-reducing and acetate-oxidizing haloarchaeon from the deep-sea hypersaline anoxic lake Medee.</title>
        <authorList>
            <person name="Messina E."/>
            <person name="Sorokin D.Y."/>
            <person name="Kublanov I.V."/>
            <person name="Toshchakov S."/>
            <person name="Lopatina A."/>
            <person name="Arcadi E."/>
            <person name="Smedile F."/>
            <person name="La Spada G."/>
            <person name="La Cono V."/>
            <person name="Yakimov M.M."/>
        </authorList>
    </citation>
    <scope>NUCLEOTIDE SEQUENCE [LARGE SCALE GENOMIC DNA]</scope>
    <source>
        <strain evidence="8 9">M27-SA2</strain>
    </source>
</reference>
<dbReference type="InterPro" id="IPR003593">
    <property type="entry name" value="AAA+_ATPase"/>
</dbReference>
<evidence type="ECO:0000259" key="6">
    <source>
        <dbReference type="SMART" id="SM00382"/>
    </source>
</evidence>
<dbReference type="SUPFAM" id="SSF52540">
    <property type="entry name" value="P-loop containing nucleoside triphosphate hydrolases"/>
    <property type="match status" value="1"/>
</dbReference>
<dbReference type="InterPro" id="IPR002789">
    <property type="entry name" value="HerA_central"/>
</dbReference>
<dbReference type="Proteomes" id="UP000060390">
    <property type="component" value="Chromosome"/>
</dbReference>
<dbReference type="AlphaFoldDB" id="A0A0F7P811"/>
<dbReference type="InterPro" id="IPR027417">
    <property type="entry name" value="P-loop_NTPase"/>
</dbReference>
<feature type="region of interest" description="Disordered" evidence="5">
    <location>
        <begin position="323"/>
        <end position="367"/>
    </location>
</feature>
<dbReference type="OrthoDB" id="107033at2157"/>
<sequence>MTFVLGRSADTGQTGSIGHFLATDGSRGAPVALDLEHPHVGLVVGKRGSGKSYTLGVLAEEIGATPGLSGVVVDPMGAFTGLASASNARVVSEPTIRADAIPPAGWCQLLDLDPATGAGALLWRAVATASTLPEMRSAVDSPGVPAETRRAVLNHLELAAGWETFDPSGLTAADLQSDGVTVLDTAGTPTAAQAAVVFAVARGLYDRALQSDSDPLPWLLVDEAHAVADTVASRALRTLLTRGRHPGVSLVLATQRPAALPPVAISQADLVISHRLTAGPDVDALARTNPTYLDTDLRTRLPNGVGDALVVDDATESAVTITVRERRTPHGGETPRASDRCSDQGGRGAGDGSATPPEHAAAAHRSP</sequence>
<evidence type="ECO:0000313" key="7">
    <source>
        <dbReference type="EMBL" id="AKH96862.1"/>
    </source>
</evidence>
<evidence type="ECO:0000256" key="3">
    <source>
        <dbReference type="ARBA" id="ARBA00048954"/>
    </source>
</evidence>
<reference evidence="9" key="2">
    <citation type="submission" date="2015-05" db="EMBL/GenBank/DDBJ databases">
        <title>Complete genome sequence of Halanaeroarchaeum sulfurireducens type strain M27-SA2, a sulfate-reducer haloarchaeon from marine anoxic lake Medee.</title>
        <authorList>
            <person name="Messina E."/>
            <person name="Kublanov I.V."/>
            <person name="Toshchakov S."/>
            <person name="Arcadi E."/>
            <person name="La Spada G."/>
            <person name="La Cono V."/>
            <person name="Yakimov M.M."/>
        </authorList>
    </citation>
    <scope>NUCLEOTIDE SEQUENCE [LARGE SCALE GENOMIC DNA]</scope>
    <source>
        <strain evidence="9">M27-SA2</strain>
    </source>
</reference>
<dbReference type="GeneID" id="26009724"/>
<evidence type="ECO:0000313" key="8">
    <source>
        <dbReference type="EMBL" id="ALG81264.1"/>
    </source>
</evidence>
<dbReference type="STRING" id="1604004.HLASA_0355"/>
<evidence type="ECO:0000256" key="5">
    <source>
        <dbReference type="SAM" id="MobiDB-lite"/>
    </source>
</evidence>
<dbReference type="PANTHER" id="PTHR42957">
    <property type="entry name" value="HELICASE MJ1565-RELATED"/>
    <property type="match status" value="1"/>
</dbReference>
<name>A0A0F7P811_9EURY</name>
<dbReference type="SMART" id="SM00382">
    <property type="entry name" value="AAA"/>
    <property type="match status" value="1"/>
</dbReference>
<evidence type="ECO:0000256" key="2">
    <source>
        <dbReference type="ARBA" id="ARBA00034617"/>
    </source>
</evidence>
<dbReference type="Gene3D" id="3.40.50.300">
    <property type="entry name" value="P-loop containing nucleotide triphosphate hydrolases"/>
    <property type="match status" value="2"/>
</dbReference>
<comment type="similarity">
    <text evidence="1">Belongs to the HerA family.</text>
</comment>
<dbReference type="Pfam" id="PF01935">
    <property type="entry name" value="DUF87"/>
    <property type="match status" value="1"/>
</dbReference>
<dbReference type="HOGENOM" id="CLU_058575_0_0_2"/>
<dbReference type="PANTHER" id="PTHR42957:SF1">
    <property type="entry name" value="HELICASE MJ1565-RELATED"/>
    <property type="match status" value="1"/>
</dbReference>
<dbReference type="EMBL" id="CP011564">
    <property type="protein sequence ID" value="ALG81264.1"/>
    <property type="molecule type" value="Genomic_DNA"/>
</dbReference>
<evidence type="ECO:0000313" key="10">
    <source>
        <dbReference type="Proteomes" id="UP000069906"/>
    </source>
</evidence>
<comment type="catalytic activity">
    <reaction evidence="2">
        <text>Couples ATP hydrolysis with the unwinding of duplex DNA by translocating in the 3'-5' direction.</text>
        <dbReference type="EC" id="5.6.2.4"/>
    </reaction>
</comment>
<feature type="domain" description="AAA+ ATPase" evidence="6">
    <location>
        <begin position="37"/>
        <end position="276"/>
    </location>
</feature>
<comment type="catalytic activity">
    <reaction evidence="4">
        <text>ATP + H2O = ADP + phosphate + H(+)</text>
        <dbReference type="Rhea" id="RHEA:13065"/>
        <dbReference type="ChEBI" id="CHEBI:15377"/>
        <dbReference type="ChEBI" id="CHEBI:15378"/>
        <dbReference type="ChEBI" id="CHEBI:30616"/>
        <dbReference type="ChEBI" id="CHEBI:43474"/>
        <dbReference type="ChEBI" id="CHEBI:456216"/>
        <dbReference type="EC" id="5.6.2.4"/>
    </reaction>
</comment>
<protein>
    <submittedName>
        <fullName evidence="7">ATPase</fullName>
    </submittedName>
</protein>
<dbReference type="RefSeq" id="WP_079977759.1">
    <property type="nucleotide sequence ID" value="NZ_CP008874.1"/>
</dbReference>
<dbReference type="EMBL" id="CP008874">
    <property type="protein sequence ID" value="AKH96862.1"/>
    <property type="molecule type" value="Genomic_DNA"/>
</dbReference>
<proteinExistence type="inferred from homology"/>
<dbReference type="GO" id="GO:0043138">
    <property type="term" value="F:3'-5' DNA helicase activity"/>
    <property type="evidence" value="ECO:0007669"/>
    <property type="project" value="UniProtKB-EC"/>
</dbReference>
<keyword evidence="10" id="KW-1185">Reference proteome</keyword>
<evidence type="ECO:0000256" key="1">
    <source>
        <dbReference type="ARBA" id="ARBA00007816"/>
    </source>
</evidence>
<dbReference type="GO" id="GO:0043139">
    <property type="term" value="F:5'-3' DNA helicase activity"/>
    <property type="evidence" value="ECO:0007669"/>
    <property type="project" value="UniProtKB-EC"/>
</dbReference>
<dbReference type="KEGG" id="hsu:HLASF_0356"/>
<gene>
    <name evidence="8" type="ORF">HLASA_0355</name>
    <name evidence="7" type="ORF">HLASF_0356</name>
</gene>
<comment type="catalytic activity">
    <reaction evidence="3">
        <text>ATP + H2O = ADP + phosphate + H(+)</text>
        <dbReference type="Rhea" id="RHEA:13065"/>
        <dbReference type="ChEBI" id="CHEBI:15377"/>
        <dbReference type="ChEBI" id="CHEBI:15378"/>
        <dbReference type="ChEBI" id="CHEBI:30616"/>
        <dbReference type="ChEBI" id="CHEBI:43474"/>
        <dbReference type="ChEBI" id="CHEBI:456216"/>
        <dbReference type="EC" id="5.6.2.3"/>
    </reaction>
</comment>
<dbReference type="Proteomes" id="UP000069906">
    <property type="component" value="Chromosome"/>
</dbReference>